<dbReference type="Gene3D" id="3.40.50.2300">
    <property type="match status" value="1"/>
</dbReference>
<dbReference type="InterPro" id="IPR031580">
    <property type="entry name" value="TadZ_N"/>
</dbReference>
<dbReference type="GO" id="GO:0051782">
    <property type="term" value="P:negative regulation of cell division"/>
    <property type="evidence" value="ECO:0007669"/>
    <property type="project" value="TreeGrafter"/>
</dbReference>
<dbReference type="PANTHER" id="PTHR43384:SF13">
    <property type="entry name" value="SLR0110 PROTEIN"/>
    <property type="match status" value="1"/>
</dbReference>
<dbReference type="InterPro" id="IPR011006">
    <property type="entry name" value="CheY-like_superfamily"/>
</dbReference>
<organism evidence="2 3">
    <name type="scientific">Burkholderia ubonensis</name>
    <dbReference type="NCBI Taxonomy" id="101571"/>
    <lineage>
        <taxon>Bacteria</taxon>
        <taxon>Pseudomonadati</taxon>
        <taxon>Pseudomonadota</taxon>
        <taxon>Betaproteobacteria</taxon>
        <taxon>Burkholderiales</taxon>
        <taxon>Burkholderiaceae</taxon>
        <taxon>Burkholderia</taxon>
        <taxon>Burkholderia cepacia complex</taxon>
    </lineage>
</organism>
<dbReference type="InterPro" id="IPR027417">
    <property type="entry name" value="P-loop_NTPase"/>
</dbReference>
<accession>A0A124R7V9</accession>
<name>A0A124R7V9_9BURK</name>
<dbReference type="SUPFAM" id="SSF52172">
    <property type="entry name" value="CheY-like"/>
    <property type="match status" value="1"/>
</dbReference>
<feature type="domain" description="Pilus assembly protein TadZ N-terminal" evidence="1">
    <location>
        <begin position="16"/>
        <end position="135"/>
    </location>
</feature>
<protein>
    <submittedName>
        <fullName evidence="2">Fimbrial protein</fullName>
    </submittedName>
</protein>
<dbReference type="GO" id="GO:0016887">
    <property type="term" value="F:ATP hydrolysis activity"/>
    <property type="evidence" value="ECO:0007669"/>
    <property type="project" value="TreeGrafter"/>
</dbReference>
<evidence type="ECO:0000313" key="3">
    <source>
        <dbReference type="Proteomes" id="UP000064029"/>
    </source>
</evidence>
<sequence length="427" mass="44289">MNARTHSLAEPAVTDYFVCASQHDRHIGWLGETLVPAGAVEAAPLDPAALAQRIAGLNPAIVFIDFSGAQVAASAAAAAVRGAHPGLPVVALGTLAEPESALAALRAGVRDFIDVSGAAEDALRITRGLLEHAGGGEPANRHGKLVALLGARAGMGVSTLAANLSVWLHKRGSAGAADGASIGTSSGGAASLGRQTALVDLGLPTGDSALFLNTRCEFHFVEAVRNLRRIDRTFVNTALTRHASGVALTTLPPNLADLREVSYASCVGLLNRLRAFFDQQLVDLGGFSNREFVAQIAAASDEAWLVCDQNVASIVSAVDLLEGLRDAGVDSGKMRLVVNQYDPALSLTPTQIADRLGVALLATLPARRVPIGQAANQGRLIVDTAERDPYVRALEPLAERLAGAAAPRAASGLSALKRFIQPSSRRS</sequence>
<evidence type="ECO:0000313" key="2">
    <source>
        <dbReference type="EMBL" id="KVG56346.1"/>
    </source>
</evidence>
<dbReference type="EMBL" id="LOXM01000255">
    <property type="protein sequence ID" value="KVG56346.1"/>
    <property type="molecule type" value="Genomic_DNA"/>
</dbReference>
<dbReference type="GO" id="GO:0009898">
    <property type="term" value="C:cytoplasmic side of plasma membrane"/>
    <property type="evidence" value="ECO:0007669"/>
    <property type="project" value="TreeGrafter"/>
</dbReference>
<dbReference type="OrthoDB" id="8531995at2"/>
<comment type="caution">
    <text evidence="2">The sequence shown here is derived from an EMBL/GenBank/DDBJ whole genome shotgun (WGS) entry which is preliminary data.</text>
</comment>
<dbReference type="Pfam" id="PF16968">
    <property type="entry name" value="TadZ_N"/>
    <property type="match status" value="1"/>
</dbReference>
<dbReference type="RefSeq" id="WP_059757867.1">
    <property type="nucleotide sequence ID" value="NZ_CP013414.1"/>
</dbReference>
<dbReference type="AlphaFoldDB" id="A0A124R7V9"/>
<proteinExistence type="predicted"/>
<dbReference type="GO" id="GO:0005829">
    <property type="term" value="C:cytosol"/>
    <property type="evidence" value="ECO:0007669"/>
    <property type="project" value="TreeGrafter"/>
</dbReference>
<dbReference type="PANTHER" id="PTHR43384">
    <property type="entry name" value="SEPTUM SITE-DETERMINING PROTEIN MIND HOMOLOG, CHLOROPLASTIC-RELATED"/>
    <property type="match status" value="1"/>
</dbReference>
<dbReference type="SUPFAM" id="SSF52540">
    <property type="entry name" value="P-loop containing nucleoside triphosphate hydrolases"/>
    <property type="match status" value="1"/>
</dbReference>
<dbReference type="GO" id="GO:0005524">
    <property type="term" value="F:ATP binding"/>
    <property type="evidence" value="ECO:0007669"/>
    <property type="project" value="TreeGrafter"/>
</dbReference>
<reference evidence="2 3" key="1">
    <citation type="submission" date="2015-11" db="EMBL/GenBank/DDBJ databases">
        <title>Expanding the genomic diversity of Burkholderia species for the development of highly accurate diagnostics.</title>
        <authorList>
            <person name="Sahl J."/>
            <person name="Keim P."/>
            <person name="Wagner D."/>
        </authorList>
    </citation>
    <scope>NUCLEOTIDE SEQUENCE [LARGE SCALE GENOMIC DNA]</scope>
    <source>
        <strain evidence="2 3">MSMB2036</strain>
    </source>
</reference>
<dbReference type="InterPro" id="IPR050625">
    <property type="entry name" value="ParA/MinD_ATPase"/>
</dbReference>
<dbReference type="Gene3D" id="3.40.50.300">
    <property type="entry name" value="P-loop containing nucleotide triphosphate hydrolases"/>
    <property type="match status" value="1"/>
</dbReference>
<dbReference type="Proteomes" id="UP000064029">
    <property type="component" value="Unassembled WGS sequence"/>
</dbReference>
<evidence type="ECO:0000259" key="1">
    <source>
        <dbReference type="Pfam" id="PF16968"/>
    </source>
</evidence>
<gene>
    <name evidence="2" type="ORF">WJ33_36530</name>
</gene>